<dbReference type="Gene3D" id="3.90.220.20">
    <property type="entry name" value="DNA methylase specificity domains"/>
    <property type="match status" value="2"/>
</dbReference>
<dbReference type="GO" id="GO:0003677">
    <property type="term" value="F:DNA binding"/>
    <property type="evidence" value="ECO:0007669"/>
    <property type="project" value="UniProtKB-KW"/>
</dbReference>
<name>A0A511V095_9BACI</name>
<evidence type="ECO:0000256" key="1">
    <source>
        <dbReference type="ARBA" id="ARBA00010923"/>
    </source>
</evidence>
<dbReference type="AlphaFoldDB" id="A0A511V095"/>
<keyword evidence="6" id="KW-0378">Hydrolase</keyword>
<comment type="similarity">
    <text evidence="1">Belongs to the type-I restriction system S methylase family.</text>
</comment>
<dbReference type="OrthoDB" id="9811611at2"/>
<sequence>MAVIYKKLGEIADISSGGTPKRTNPAYWKNGNIPWVKISDIKGKYLEKTEEFITEEGLNNSSAKLFKKGTLLYTIFATIGECAILNIDASTNQAIAGINVKSEKVLNEYLYYFLKSIKNTVVNTGRGVAQNNINLSILKNIDVPLPEIEVQNRIINLLNKSNELVKKCKAQIEALDQLTQSVFLEMFGDPYKNPKNWPVGTIKDITLKTQYGTSKKASENKGKYPILRMGNITYNGFLDFNDMKYIDLDDSEAEKYLVHKGDLLFNRTNSKELVGKTAVYREELPMAYAGYLVKLVPNEKANSEFISGFLNSKYGKTLLYSMAKNIVGMANINAEELKRIKIYIPPRDLQDKFASIISNILERRELLNKGLKLLEENYNSLMQRAFKGELFTEEKVSNL</sequence>
<dbReference type="SUPFAM" id="SSF116734">
    <property type="entry name" value="DNA methylase specificity domain"/>
    <property type="match status" value="2"/>
</dbReference>
<dbReference type="PANTHER" id="PTHR30408">
    <property type="entry name" value="TYPE-1 RESTRICTION ENZYME ECOKI SPECIFICITY PROTEIN"/>
    <property type="match status" value="1"/>
</dbReference>
<dbReference type="PANTHER" id="PTHR30408:SF12">
    <property type="entry name" value="TYPE I RESTRICTION ENZYME MJAVIII SPECIFICITY SUBUNIT"/>
    <property type="match status" value="1"/>
</dbReference>
<accession>A0A511V095</accession>
<evidence type="ECO:0000256" key="2">
    <source>
        <dbReference type="ARBA" id="ARBA00022747"/>
    </source>
</evidence>
<dbReference type="Pfam" id="PF01420">
    <property type="entry name" value="Methylase_S"/>
    <property type="match status" value="2"/>
</dbReference>
<dbReference type="InterPro" id="IPR052021">
    <property type="entry name" value="Type-I_RS_S_subunit"/>
</dbReference>
<feature type="coiled-coil region" evidence="4">
    <location>
        <begin position="357"/>
        <end position="384"/>
    </location>
</feature>
<evidence type="ECO:0000256" key="4">
    <source>
        <dbReference type="SAM" id="Coils"/>
    </source>
</evidence>
<dbReference type="RefSeq" id="WP_146938687.1">
    <property type="nucleotide sequence ID" value="NZ_BJXW01000038.1"/>
</dbReference>
<dbReference type="InterPro" id="IPR000055">
    <property type="entry name" value="Restrct_endonuc_typeI_TRD"/>
</dbReference>
<keyword evidence="6" id="KW-0540">Nuclease</keyword>
<dbReference type="GO" id="GO:0009307">
    <property type="term" value="P:DNA restriction-modification system"/>
    <property type="evidence" value="ECO:0007669"/>
    <property type="project" value="UniProtKB-KW"/>
</dbReference>
<dbReference type="GO" id="GO:0004519">
    <property type="term" value="F:endonuclease activity"/>
    <property type="evidence" value="ECO:0007669"/>
    <property type="project" value="UniProtKB-KW"/>
</dbReference>
<dbReference type="InterPro" id="IPR044946">
    <property type="entry name" value="Restrct_endonuc_typeI_TRD_sf"/>
</dbReference>
<dbReference type="CDD" id="cd17524">
    <property type="entry name" value="RMtype1_S_EcoUTORF5051P-TRD2-CR2_like"/>
    <property type="match status" value="1"/>
</dbReference>
<proteinExistence type="inferred from homology"/>
<keyword evidence="7" id="KW-1185">Reference proteome</keyword>
<evidence type="ECO:0000313" key="7">
    <source>
        <dbReference type="Proteomes" id="UP000321491"/>
    </source>
</evidence>
<evidence type="ECO:0000256" key="3">
    <source>
        <dbReference type="ARBA" id="ARBA00023125"/>
    </source>
</evidence>
<organism evidence="6 7">
    <name type="scientific">Cerasibacillus quisquiliarum</name>
    <dbReference type="NCBI Taxonomy" id="227865"/>
    <lineage>
        <taxon>Bacteria</taxon>
        <taxon>Bacillati</taxon>
        <taxon>Bacillota</taxon>
        <taxon>Bacilli</taxon>
        <taxon>Bacillales</taxon>
        <taxon>Bacillaceae</taxon>
        <taxon>Cerasibacillus</taxon>
    </lineage>
</organism>
<keyword evidence="6" id="KW-0255">Endonuclease</keyword>
<feature type="domain" description="Type I restriction modification DNA specificity" evidence="5">
    <location>
        <begin position="194"/>
        <end position="374"/>
    </location>
</feature>
<keyword evidence="3" id="KW-0238">DNA-binding</keyword>
<dbReference type="Proteomes" id="UP000321491">
    <property type="component" value="Unassembled WGS sequence"/>
</dbReference>
<reference evidence="6 7" key="1">
    <citation type="submission" date="2019-07" db="EMBL/GenBank/DDBJ databases">
        <title>Whole genome shotgun sequence of Cerasibacillus quisquiliarum NBRC 102429.</title>
        <authorList>
            <person name="Hosoyama A."/>
            <person name="Uohara A."/>
            <person name="Ohji S."/>
            <person name="Ichikawa N."/>
        </authorList>
    </citation>
    <scope>NUCLEOTIDE SEQUENCE [LARGE SCALE GENOMIC DNA]</scope>
    <source>
        <strain evidence="6 7">NBRC 102429</strain>
    </source>
</reference>
<dbReference type="EMBL" id="BJXW01000038">
    <property type="protein sequence ID" value="GEN32334.1"/>
    <property type="molecule type" value="Genomic_DNA"/>
</dbReference>
<evidence type="ECO:0000259" key="5">
    <source>
        <dbReference type="Pfam" id="PF01420"/>
    </source>
</evidence>
<feature type="domain" description="Type I restriction modification DNA specificity" evidence="5">
    <location>
        <begin position="6"/>
        <end position="173"/>
    </location>
</feature>
<dbReference type="CDD" id="cd17296">
    <property type="entry name" value="RMtype1_S_MmaC5ORF1169P_TRD1-CR1_like"/>
    <property type="match status" value="1"/>
</dbReference>
<keyword evidence="4" id="KW-0175">Coiled coil</keyword>
<protein>
    <submittedName>
        <fullName evidence="6">Restriction endonuclease subunit S</fullName>
    </submittedName>
</protein>
<gene>
    <name evidence="6" type="ORF">CQU01_25720</name>
</gene>
<comment type="caution">
    <text evidence="6">The sequence shown here is derived from an EMBL/GenBank/DDBJ whole genome shotgun (WGS) entry which is preliminary data.</text>
</comment>
<keyword evidence="2" id="KW-0680">Restriction system</keyword>
<evidence type="ECO:0000313" key="6">
    <source>
        <dbReference type="EMBL" id="GEN32334.1"/>
    </source>
</evidence>